<dbReference type="Gene3D" id="3.90.1590.10">
    <property type="entry name" value="glutathione-dependent formaldehyde- activating enzyme (gfa)"/>
    <property type="match status" value="1"/>
</dbReference>
<keyword evidence="3" id="KW-0862">Zinc</keyword>
<evidence type="ECO:0000259" key="4">
    <source>
        <dbReference type="Pfam" id="PF04828"/>
    </source>
</evidence>
<organism evidence="5 6">
    <name type="scientific">Thalassospira indica</name>
    <dbReference type="NCBI Taxonomy" id="1891279"/>
    <lineage>
        <taxon>Bacteria</taxon>
        <taxon>Pseudomonadati</taxon>
        <taxon>Pseudomonadota</taxon>
        <taxon>Alphaproteobacteria</taxon>
        <taxon>Rhodospirillales</taxon>
        <taxon>Thalassospiraceae</taxon>
        <taxon>Thalassospira</taxon>
    </lineage>
</organism>
<feature type="domain" description="CENP-V/GFA" evidence="4">
    <location>
        <begin position="2"/>
        <end position="75"/>
    </location>
</feature>
<sequence>MSAIVAPAHIKITRGTVKRWTRPTSDGGKMLCHFCPDCGTRLFHGDLKGDEPVSVKGGSLDIQPDLSRAMHIWAKRKLKGVIIPEGVAVFDEDPEI</sequence>
<evidence type="ECO:0000313" key="6">
    <source>
        <dbReference type="Proteomes" id="UP000256971"/>
    </source>
</evidence>
<evidence type="ECO:0000256" key="1">
    <source>
        <dbReference type="ARBA" id="ARBA00005495"/>
    </source>
</evidence>
<dbReference type="SUPFAM" id="SSF51316">
    <property type="entry name" value="Mss4-like"/>
    <property type="match status" value="1"/>
</dbReference>
<protein>
    <recommendedName>
        <fullName evidence="4">CENP-V/GFA domain-containing protein</fullName>
    </recommendedName>
</protein>
<proteinExistence type="inferred from homology"/>
<evidence type="ECO:0000313" key="5">
    <source>
        <dbReference type="EMBL" id="AXO15896.1"/>
    </source>
</evidence>
<evidence type="ECO:0000256" key="3">
    <source>
        <dbReference type="ARBA" id="ARBA00022833"/>
    </source>
</evidence>
<gene>
    <name evidence="5" type="ORF">DY252_17955</name>
</gene>
<keyword evidence="2" id="KW-0479">Metal-binding</keyword>
<dbReference type="InterPro" id="IPR011057">
    <property type="entry name" value="Mss4-like_sf"/>
</dbReference>
<dbReference type="Proteomes" id="UP000256971">
    <property type="component" value="Chromosome"/>
</dbReference>
<reference evidence="5 6" key="1">
    <citation type="submission" date="2018-08" db="EMBL/GenBank/DDBJ databases">
        <title>Complete genome sequence of type strain Thalassospira indica MCCC 1A01103T, isolated from isolated from deep seawater of the Indian Ocean.</title>
        <authorList>
            <person name="Liu Y."/>
        </authorList>
    </citation>
    <scope>NUCLEOTIDE SEQUENCE [LARGE SCALE GENOMIC DNA]</scope>
    <source>
        <strain evidence="5 6">PB8BT</strain>
    </source>
</reference>
<accession>A0ABN5NJW7</accession>
<comment type="similarity">
    <text evidence="1">Belongs to the Gfa family.</text>
</comment>
<dbReference type="InterPro" id="IPR006913">
    <property type="entry name" value="CENP-V/GFA"/>
</dbReference>
<dbReference type="Pfam" id="PF04828">
    <property type="entry name" value="GFA"/>
    <property type="match status" value="1"/>
</dbReference>
<keyword evidence="6" id="KW-1185">Reference proteome</keyword>
<evidence type="ECO:0000256" key="2">
    <source>
        <dbReference type="ARBA" id="ARBA00022723"/>
    </source>
</evidence>
<name>A0ABN5NJW7_9PROT</name>
<dbReference type="EMBL" id="CP031555">
    <property type="protein sequence ID" value="AXO15896.1"/>
    <property type="molecule type" value="Genomic_DNA"/>
</dbReference>